<reference evidence="5" key="2">
    <citation type="submission" date="2020-12" db="EMBL/GenBank/DDBJ databases">
        <authorList>
            <person name="Kanost M."/>
        </authorList>
    </citation>
    <scope>NUCLEOTIDE SEQUENCE</scope>
</reference>
<dbReference type="InterPro" id="IPR000618">
    <property type="entry name" value="Insect_cuticle"/>
</dbReference>
<feature type="transmembrane region" description="Helical" evidence="4">
    <location>
        <begin position="33"/>
        <end position="51"/>
    </location>
</feature>
<dbReference type="PROSITE" id="PS51155">
    <property type="entry name" value="CHIT_BIND_RR_2"/>
    <property type="match status" value="1"/>
</dbReference>
<evidence type="ECO:0000256" key="3">
    <source>
        <dbReference type="PROSITE-ProRule" id="PRU00497"/>
    </source>
</evidence>
<comment type="caution">
    <text evidence="5">The sequence shown here is derived from an EMBL/GenBank/DDBJ whole genome shotgun (WGS) entry which is preliminary data.</text>
</comment>
<dbReference type="PANTHER" id="PTHR10380:SF173">
    <property type="entry name" value="CUTICULAR PROTEIN 47EF, ISOFORM C-RELATED"/>
    <property type="match status" value="1"/>
</dbReference>
<evidence type="ECO:0000313" key="6">
    <source>
        <dbReference type="Proteomes" id="UP000791440"/>
    </source>
</evidence>
<keyword evidence="4" id="KW-0812">Transmembrane</keyword>
<evidence type="ECO:0000256" key="2">
    <source>
        <dbReference type="ARBA" id="ARBA00022729"/>
    </source>
</evidence>
<evidence type="ECO:0000256" key="4">
    <source>
        <dbReference type="SAM" id="Phobius"/>
    </source>
</evidence>
<reference evidence="5" key="1">
    <citation type="journal article" date="2016" name="Insect Biochem. Mol. Biol.">
        <title>Multifaceted biological insights from a draft genome sequence of the tobacco hornworm moth, Manduca sexta.</title>
        <authorList>
            <person name="Kanost M.R."/>
            <person name="Arrese E.L."/>
            <person name="Cao X."/>
            <person name="Chen Y.R."/>
            <person name="Chellapilla S."/>
            <person name="Goldsmith M.R."/>
            <person name="Grosse-Wilde E."/>
            <person name="Heckel D.G."/>
            <person name="Herndon N."/>
            <person name="Jiang H."/>
            <person name="Papanicolaou A."/>
            <person name="Qu J."/>
            <person name="Soulages J.L."/>
            <person name="Vogel H."/>
            <person name="Walters J."/>
            <person name="Waterhouse R.M."/>
            <person name="Ahn S.J."/>
            <person name="Almeida F.C."/>
            <person name="An C."/>
            <person name="Aqrawi P."/>
            <person name="Bretschneider A."/>
            <person name="Bryant W.B."/>
            <person name="Bucks S."/>
            <person name="Chao H."/>
            <person name="Chevignon G."/>
            <person name="Christen J.M."/>
            <person name="Clarke D.F."/>
            <person name="Dittmer N.T."/>
            <person name="Ferguson L.C.F."/>
            <person name="Garavelou S."/>
            <person name="Gordon K.H.J."/>
            <person name="Gunaratna R.T."/>
            <person name="Han Y."/>
            <person name="Hauser F."/>
            <person name="He Y."/>
            <person name="Heidel-Fischer H."/>
            <person name="Hirsh A."/>
            <person name="Hu Y."/>
            <person name="Jiang H."/>
            <person name="Kalra D."/>
            <person name="Klinner C."/>
            <person name="Konig C."/>
            <person name="Kovar C."/>
            <person name="Kroll A.R."/>
            <person name="Kuwar S.S."/>
            <person name="Lee S.L."/>
            <person name="Lehman R."/>
            <person name="Li K."/>
            <person name="Li Z."/>
            <person name="Liang H."/>
            <person name="Lovelace S."/>
            <person name="Lu Z."/>
            <person name="Mansfield J.H."/>
            <person name="McCulloch K.J."/>
            <person name="Mathew T."/>
            <person name="Morton B."/>
            <person name="Muzny D.M."/>
            <person name="Neunemann D."/>
            <person name="Ongeri F."/>
            <person name="Pauchet Y."/>
            <person name="Pu L.L."/>
            <person name="Pyrousis I."/>
            <person name="Rao X.J."/>
            <person name="Redding A."/>
            <person name="Roesel C."/>
            <person name="Sanchez-Gracia A."/>
            <person name="Schaack S."/>
            <person name="Shukla A."/>
            <person name="Tetreau G."/>
            <person name="Wang Y."/>
            <person name="Xiong G.H."/>
            <person name="Traut W."/>
            <person name="Walsh T.K."/>
            <person name="Worley K.C."/>
            <person name="Wu D."/>
            <person name="Wu W."/>
            <person name="Wu Y.Q."/>
            <person name="Zhang X."/>
            <person name="Zou Z."/>
            <person name="Zucker H."/>
            <person name="Briscoe A.D."/>
            <person name="Burmester T."/>
            <person name="Clem R.J."/>
            <person name="Feyereisen R."/>
            <person name="Grimmelikhuijzen C.J.P."/>
            <person name="Hamodrakas S.J."/>
            <person name="Hansson B.S."/>
            <person name="Huguet E."/>
            <person name="Jermiin L.S."/>
            <person name="Lan Q."/>
            <person name="Lehman H.K."/>
            <person name="Lorenzen M."/>
            <person name="Merzendorfer H."/>
            <person name="Michalopoulos I."/>
            <person name="Morton D.B."/>
            <person name="Muthukrishnan S."/>
            <person name="Oakeshott J.G."/>
            <person name="Palmer W."/>
            <person name="Park Y."/>
            <person name="Passarelli A.L."/>
            <person name="Rozas J."/>
            <person name="Schwartz L.M."/>
            <person name="Smith W."/>
            <person name="Southgate A."/>
            <person name="Vilcinskas A."/>
            <person name="Vogt R."/>
            <person name="Wang P."/>
            <person name="Werren J."/>
            <person name="Yu X.Q."/>
            <person name="Zhou J.J."/>
            <person name="Brown S.J."/>
            <person name="Scherer S.E."/>
            <person name="Richards S."/>
            <person name="Blissard G.W."/>
        </authorList>
    </citation>
    <scope>NUCLEOTIDE SEQUENCE</scope>
</reference>
<dbReference type="PROSITE" id="PS00233">
    <property type="entry name" value="CHIT_BIND_RR_1"/>
    <property type="match status" value="1"/>
</dbReference>
<protein>
    <recommendedName>
        <fullName evidence="7">Cuticle protein</fullName>
    </recommendedName>
</protein>
<dbReference type="InterPro" id="IPR031311">
    <property type="entry name" value="CHIT_BIND_RR_consensus"/>
</dbReference>
<keyword evidence="4" id="KW-1133">Transmembrane helix</keyword>
<dbReference type="GO" id="GO:0062129">
    <property type="term" value="C:chitin-based extracellular matrix"/>
    <property type="evidence" value="ECO:0007669"/>
    <property type="project" value="TreeGrafter"/>
</dbReference>
<sequence length="211" mass="22919">MKLVRAHHDHITLVLLVNASVARESDPRFKAQIILAAIVGACAAGALPPFVAPQFRVAPAYYADTRPRASLEKNAAIIRSDSEVTDQGFRYAYETENGIQADAAGVEADGIQSEGGFSYTGDDGLVYAVRYTADANGFQPQGAHLPTPPPIPEAIAKSLAENARDEAAGVFDDGSYHDAKYNPLVEAARAQYAYQPGRFVPPFHRRYYNKY</sequence>
<keyword evidence="4" id="KW-0472">Membrane</keyword>
<dbReference type="EMBL" id="JH668502">
    <property type="protein sequence ID" value="KAG6455989.1"/>
    <property type="molecule type" value="Genomic_DNA"/>
</dbReference>
<evidence type="ECO:0000256" key="1">
    <source>
        <dbReference type="ARBA" id="ARBA00022460"/>
    </source>
</evidence>
<keyword evidence="2" id="KW-0732">Signal</keyword>
<keyword evidence="6" id="KW-1185">Reference proteome</keyword>
<accession>A0A922CRW5</accession>
<name>A0A922CRW5_MANSE</name>
<evidence type="ECO:0008006" key="7">
    <source>
        <dbReference type="Google" id="ProtNLM"/>
    </source>
</evidence>
<proteinExistence type="predicted"/>
<evidence type="ECO:0000313" key="5">
    <source>
        <dbReference type="EMBL" id="KAG6455989.1"/>
    </source>
</evidence>
<gene>
    <name evidence="5" type="ORF">O3G_MSEX009497</name>
</gene>
<dbReference type="Proteomes" id="UP000791440">
    <property type="component" value="Unassembled WGS sequence"/>
</dbReference>
<dbReference type="Pfam" id="PF00379">
    <property type="entry name" value="Chitin_bind_4"/>
    <property type="match status" value="1"/>
</dbReference>
<keyword evidence="1 3" id="KW-0193">Cuticle</keyword>
<dbReference type="PANTHER" id="PTHR10380">
    <property type="entry name" value="CUTICLE PROTEIN"/>
    <property type="match status" value="1"/>
</dbReference>
<dbReference type="AlphaFoldDB" id="A0A922CRW5"/>
<dbReference type="GO" id="GO:0008010">
    <property type="term" value="F:structural constituent of chitin-based larval cuticle"/>
    <property type="evidence" value="ECO:0007669"/>
    <property type="project" value="TreeGrafter"/>
</dbReference>
<organism evidence="5 6">
    <name type="scientific">Manduca sexta</name>
    <name type="common">Tobacco hawkmoth</name>
    <name type="synonym">Tobacco hornworm</name>
    <dbReference type="NCBI Taxonomy" id="7130"/>
    <lineage>
        <taxon>Eukaryota</taxon>
        <taxon>Metazoa</taxon>
        <taxon>Ecdysozoa</taxon>
        <taxon>Arthropoda</taxon>
        <taxon>Hexapoda</taxon>
        <taxon>Insecta</taxon>
        <taxon>Pterygota</taxon>
        <taxon>Neoptera</taxon>
        <taxon>Endopterygota</taxon>
        <taxon>Lepidoptera</taxon>
        <taxon>Glossata</taxon>
        <taxon>Ditrysia</taxon>
        <taxon>Bombycoidea</taxon>
        <taxon>Sphingidae</taxon>
        <taxon>Sphinginae</taxon>
        <taxon>Sphingini</taxon>
        <taxon>Manduca</taxon>
    </lineage>
</organism>
<dbReference type="InterPro" id="IPR050468">
    <property type="entry name" value="Cuticle_Struct_Prot"/>
</dbReference>